<dbReference type="EMBL" id="JAHIBW010000018">
    <property type="protein sequence ID" value="KAG7302315.1"/>
    <property type="molecule type" value="Genomic_DNA"/>
</dbReference>
<evidence type="ECO:0000256" key="2">
    <source>
        <dbReference type="SAM" id="MobiDB-lite"/>
    </source>
</evidence>
<dbReference type="SMART" id="SM00324">
    <property type="entry name" value="RhoGAP"/>
    <property type="match status" value="1"/>
</dbReference>
<proteinExistence type="predicted"/>
<dbReference type="InterPro" id="IPR008936">
    <property type="entry name" value="Rho_GTPase_activation_prot"/>
</dbReference>
<feature type="region of interest" description="Disordered" evidence="2">
    <location>
        <begin position="256"/>
        <end position="403"/>
    </location>
</feature>
<evidence type="ECO:0000313" key="5">
    <source>
        <dbReference type="Proteomes" id="UP000823941"/>
    </source>
</evidence>
<feature type="compositionally biased region" description="Low complexity" evidence="2">
    <location>
        <begin position="422"/>
        <end position="435"/>
    </location>
</feature>
<sequence length="459" mass="49459">MVSRGQFASPLDEHLAATRRPLPLVLTACVRVIATYGLRHQGIFRVSGSQVEMQSLRAAFDRGLDPLSNVRDALDINSVAGLLKLYLRELRPPLLPPSHLDRLTRLAAVPDDEQFKQRMRELVAALPTSSALVLRYLFAHLAHIAEYSDENMMDAWNLAICLGPTLLWARGDGGGQVAAQNQVNELVKRLIVHHEEIFPQNVALHAAYRREDFNTEDNPCPDTEGDISVEAEASCSGSEQNGDEPDGVDDLSLYDDEEEEEEDDDDDDISDDTEAGQWNGDRDSATNERPPSPERLLPAAAQVAPAPDAAAPAADSGSGPSSRRLAECTPDLVLDLPARDPADTFVHNRDTLKKRPRANQSSSGESGAEEPPPAEEEEAPKPEEAAAPAPPAATGAESPVPARNTARVAAKFADLTLTGGSLKPALAAKPALLRRPTPHPQHASPANTPPRVPKRDDSA</sequence>
<feature type="compositionally biased region" description="Low complexity" evidence="2">
    <location>
        <begin position="298"/>
        <end position="314"/>
    </location>
</feature>
<keyword evidence="5" id="KW-1185">Reference proteome</keyword>
<feature type="region of interest" description="Disordered" evidence="2">
    <location>
        <begin position="416"/>
        <end position="459"/>
    </location>
</feature>
<comment type="caution">
    <text evidence="4">The sequence shown here is derived from an EMBL/GenBank/DDBJ whole genome shotgun (WGS) entry which is preliminary data.</text>
</comment>
<feature type="compositionally biased region" description="Basic and acidic residues" evidence="2">
    <location>
        <begin position="337"/>
        <end position="353"/>
    </location>
</feature>
<evidence type="ECO:0000256" key="1">
    <source>
        <dbReference type="ARBA" id="ARBA00023054"/>
    </source>
</evidence>
<dbReference type="InterPro" id="IPR051627">
    <property type="entry name" value="SLIT-ROBO_RhoGAP"/>
</dbReference>
<feature type="domain" description="Rho-GAP" evidence="3">
    <location>
        <begin position="9"/>
        <end position="198"/>
    </location>
</feature>
<name>A0ABQ7QB63_PLUXY</name>
<feature type="compositionally biased region" description="Acidic residues" evidence="2">
    <location>
        <begin position="256"/>
        <end position="274"/>
    </location>
</feature>
<dbReference type="PANTHER" id="PTHR14166">
    <property type="entry name" value="SLIT-ROBO RHO GTPASE ACTIVATING PROTEIN"/>
    <property type="match status" value="1"/>
</dbReference>
<accession>A0ABQ7QB63</accession>
<dbReference type="Gene3D" id="1.10.555.10">
    <property type="entry name" value="Rho GTPase activation protein"/>
    <property type="match status" value="1"/>
</dbReference>
<feature type="region of interest" description="Disordered" evidence="2">
    <location>
        <begin position="232"/>
        <end position="251"/>
    </location>
</feature>
<dbReference type="SUPFAM" id="SSF48350">
    <property type="entry name" value="GTPase activation domain, GAP"/>
    <property type="match status" value="1"/>
</dbReference>
<evidence type="ECO:0000313" key="4">
    <source>
        <dbReference type="EMBL" id="KAG7302315.1"/>
    </source>
</evidence>
<feature type="compositionally biased region" description="Acidic residues" evidence="2">
    <location>
        <begin position="241"/>
        <end position="251"/>
    </location>
</feature>
<dbReference type="InterPro" id="IPR000198">
    <property type="entry name" value="RhoGAP_dom"/>
</dbReference>
<organism evidence="4 5">
    <name type="scientific">Plutella xylostella</name>
    <name type="common">Diamondback moth</name>
    <name type="synonym">Plutella maculipennis</name>
    <dbReference type="NCBI Taxonomy" id="51655"/>
    <lineage>
        <taxon>Eukaryota</taxon>
        <taxon>Metazoa</taxon>
        <taxon>Ecdysozoa</taxon>
        <taxon>Arthropoda</taxon>
        <taxon>Hexapoda</taxon>
        <taxon>Insecta</taxon>
        <taxon>Pterygota</taxon>
        <taxon>Neoptera</taxon>
        <taxon>Endopterygota</taxon>
        <taxon>Lepidoptera</taxon>
        <taxon>Glossata</taxon>
        <taxon>Ditrysia</taxon>
        <taxon>Yponomeutoidea</taxon>
        <taxon>Plutellidae</taxon>
        <taxon>Plutella</taxon>
    </lineage>
</organism>
<gene>
    <name evidence="4" type="ORF">JYU34_013811</name>
</gene>
<dbReference type="Proteomes" id="UP000823941">
    <property type="component" value="Chromosome 18"/>
</dbReference>
<evidence type="ECO:0000259" key="3">
    <source>
        <dbReference type="PROSITE" id="PS50238"/>
    </source>
</evidence>
<protein>
    <recommendedName>
        <fullName evidence="3">Rho-GAP domain-containing protein</fullName>
    </recommendedName>
</protein>
<dbReference type="Pfam" id="PF00620">
    <property type="entry name" value="RhoGAP"/>
    <property type="match status" value="1"/>
</dbReference>
<reference evidence="4 5" key="1">
    <citation type="submission" date="2021-06" db="EMBL/GenBank/DDBJ databases">
        <title>A haploid diamondback moth (Plutella xylostella L.) genome assembly resolves 31 chromosomes and identifies a diamide resistance mutation.</title>
        <authorList>
            <person name="Ward C.M."/>
            <person name="Perry K.D."/>
            <person name="Baker G."/>
            <person name="Powis K."/>
            <person name="Heckel D.G."/>
            <person name="Baxter S.W."/>
        </authorList>
    </citation>
    <scope>NUCLEOTIDE SEQUENCE [LARGE SCALE GENOMIC DNA]</scope>
    <source>
        <strain evidence="4 5">LV</strain>
        <tissue evidence="4">Single pupa</tissue>
    </source>
</reference>
<dbReference type="PROSITE" id="PS50238">
    <property type="entry name" value="RHOGAP"/>
    <property type="match status" value="1"/>
</dbReference>
<keyword evidence="1" id="KW-0175">Coiled coil</keyword>